<evidence type="ECO:0000256" key="1">
    <source>
        <dbReference type="SAM" id="Coils"/>
    </source>
</evidence>
<dbReference type="AlphaFoldDB" id="A0A7X0J9W8"/>
<proteinExistence type="predicted"/>
<comment type="caution">
    <text evidence="2">The sequence shown here is derived from an EMBL/GenBank/DDBJ whole genome shotgun (WGS) entry which is preliminary data.</text>
</comment>
<gene>
    <name evidence="2" type="ORF">HDF25_004830</name>
</gene>
<organism evidence="2 3">
    <name type="scientific">Pedobacter cryoconitis</name>
    <dbReference type="NCBI Taxonomy" id="188932"/>
    <lineage>
        <taxon>Bacteria</taxon>
        <taxon>Pseudomonadati</taxon>
        <taxon>Bacteroidota</taxon>
        <taxon>Sphingobacteriia</taxon>
        <taxon>Sphingobacteriales</taxon>
        <taxon>Sphingobacteriaceae</taxon>
        <taxon>Pedobacter</taxon>
    </lineage>
</organism>
<feature type="coiled-coil region" evidence="1">
    <location>
        <begin position="337"/>
        <end position="364"/>
    </location>
</feature>
<reference evidence="2 3" key="1">
    <citation type="submission" date="2020-08" db="EMBL/GenBank/DDBJ databases">
        <title>Genomic Encyclopedia of Type Strains, Phase IV (KMG-V): Genome sequencing to study the core and pangenomes of soil and plant-associated prokaryotes.</title>
        <authorList>
            <person name="Whitman W."/>
        </authorList>
    </citation>
    <scope>NUCLEOTIDE SEQUENCE [LARGE SCALE GENOMIC DNA]</scope>
    <source>
        <strain evidence="2 3">M2T3</strain>
    </source>
</reference>
<sequence length="367" mass="39831">MIKKLMLLGIGGLFICSQSYGQILTGYSSIGLGTTNPRALLDVGSDISNGKLGSVFGRLVEGDAISEGTFLGVRGFSSSLVPGTYAIKSFALEHSFYGVTNSSINFFRGGASEDGFLAFNTGKNVERFRIDNKGNIGLGTTSPRAIFDIGADISNGKLGPVFGRMVEGDGTLEGTFLGVRGYSTSLVPGTYAVKSFALEHSFYGVTNSSINFFRGGGSEDGFIAFNTGKNVERMRLENNGNVSIVTPNAKFLVNGNILATSIKVQNQVWPDYVFEPSYEKLTLPELEKFIQTNKHLPEIPSAKTVAKDGIDLSDMNAKLLKKIEELTLYTIDQDKRLNRKDKDFSELKEKMDGLEAKLEKLISAQKN</sequence>
<evidence type="ECO:0000313" key="2">
    <source>
        <dbReference type="EMBL" id="MBB6502647.1"/>
    </source>
</evidence>
<evidence type="ECO:0000313" key="3">
    <source>
        <dbReference type="Proteomes" id="UP000521017"/>
    </source>
</evidence>
<dbReference type="Proteomes" id="UP000521017">
    <property type="component" value="Unassembled WGS sequence"/>
</dbReference>
<dbReference type="EMBL" id="JACHCC010000015">
    <property type="protein sequence ID" value="MBB6502647.1"/>
    <property type="molecule type" value="Genomic_DNA"/>
</dbReference>
<name>A0A7X0J9W8_9SPHI</name>
<keyword evidence="1" id="KW-0175">Coiled coil</keyword>
<dbReference type="RefSeq" id="WP_184628900.1">
    <property type="nucleotide sequence ID" value="NZ_JACHCC010000015.1"/>
</dbReference>
<accession>A0A7X0J9W8</accession>
<protein>
    <submittedName>
        <fullName evidence="2">Uncharacterized protein</fullName>
    </submittedName>
</protein>